<name>A0A069QM23_HOYLO</name>
<comment type="caution">
    <text evidence="2">The sequence shown here is derived from an EMBL/GenBank/DDBJ whole genome shotgun (WGS) entry which is preliminary data.</text>
</comment>
<dbReference type="InterPro" id="IPR036691">
    <property type="entry name" value="Endo/exonu/phosph_ase_sf"/>
</dbReference>
<dbReference type="PANTHER" id="PTHR41349">
    <property type="match status" value="1"/>
</dbReference>
<evidence type="ECO:0000313" key="2">
    <source>
        <dbReference type="EMBL" id="KDR53074.1"/>
    </source>
</evidence>
<dbReference type="Pfam" id="PF03372">
    <property type="entry name" value="Exo_endo_phos"/>
    <property type="match status" value="1"/>
</dbReference>
<dbReference type="EMBL" id="JNGW01000031">
    <property type="protein sequence ID" value="KDR53074.1"/>
    <property type="molecule type" value="Genomic_DNA"/>
</dbReference>
<reference evidence="2 3" key="1">
    <citation type="submission" date="2013-08" db="EMBL/GenBank/DDBJ databases">
        <authorList>
            <person name="Weinstock G."/>
            <person name="Sodergren E."/>
            <person name="Wylie T."/>
            <person name="Fulton L."/>
            <person name="Fulton R."/>
            <person name="Fronick C."/>
            <person name="O'Laughlin M."/>
            <person name="Godfrey J."/>
            <person name="Miner T."/>
            <person name="Herter B."/>
            <person name="Appelbaum E."/>
            <person name="Cordes M."/>
            <person name="Lek S."/>
            <person name="Wollam A."/>
            <person name="Pepin K.H."/>
            <person name="Palsikar V.B."/>
            <person name="Mitreva M."/>
            <person name="Wilson R.K."/>
        </authorList>
    </citation>
    <scope>NUCLEOTIDE SEQUENCE [LARGE SCALE GENOMIC DNA]</scope>
    <source>
        <strain evidence="2 3">ATCC 15930</strain>
    </source>
</reference>
<dbReference type="InterPro" id="IPR005135">
    <property type="entry name" value="Endo/exonuclease/phosphatase"/>
</dbReference>
<dbReference type="PATRIC" id="fig|1122985.7.peg.886"/>
<dbReference type="GO" id="GO:0004527">
    <property type="term" value="F:exonuclease activity"/>
    <property type="evidence" value="ECO:0007669"/>
    <property type="project" value="UniProtKB-KW"/>
</dbReference>
<dbReference type="GO" id="GO:0004519">
    <property type="term" value="F:endonuclease activity"/>
    <property type="evidence" value="ECO:0007669"/>
    <property type="project" value="UniProtKB-KW"/>
</dbReference>
<keyword evidence="2" id="KW-0540">Nuclease</keyword>
<dbReference type="Gene3D" id="3.60.10.10">
    <property type="entry name" value="Endonuclease/exonuclease/phosphatase"/>
    <property type="match status" value="1"/>
</dbReference>
<organism evidence="2 3">
    <name type="scientific">Hoylesella loescheii DSM 19665 = JCM 12249 = ATCC 15930</name>
    <dbReference type="NCBI Taxonomy" id="1122985"/>
    <lineage>
        <taxon>Bacteria</taxon>
        <taxon>Pseudomonadati</taxon>
        <taxon>Bacteroidota</taxon>
        <taxon>Bacteroidia</taxon>
        <taxon>Bacteroidales</taxon>
        <taxon>Prevotellaceae</taxon>
        <taxon>Hoylesella</taxon>
    </lineage>
</organism>
<dbReference type="HOGENOM" id="CLU_049141_0_0_10"/>
<dbReference type="Proteomes" id="UP000027442">
    <property type="component" value="Unassembled WGS sequence"/>
</dbReference>
<dbReference type="AlphaFoldDB" id="A0A069QM23"/>
<sequence>MMLFGCCSIACSKDDNNPTPEPPKPVEVYQDLKVFQLNTWFGATQVNNAYNGLVDVINQVDPDIVLLCELRNDLLLKKIPDGDGEYTHRLCQSLKTKHQKDYYGKNHGTFVGVLSKYEIKNFKVLPTPTDNYMIKVTVEVRGQEMTFYSAHLDYKHYACYLPRGYNSGPDWSKLANPITDSERIMKDNRLSTRDEAMEMFLDDAQGEMDKGRIVVLGGDFNEPSDLDWQANTKDLYSHNGVVANWDCSVMLRKAGFVDTYREKFPDPVTHPGFTFPADNKDASLSQLSFCPEYDERDRIDFVYYNKSQPVELLKAELVGPSGSIYFGKRGVNDSKDIFIEPTGTWPTDHKGNLTTLKVRVKK</sequence>
<evidence type="ECO:0000313" key="3">
    <source>
        <dbReference type="Proteomes" id="UP000027442"/>
    </source>
</evidence>
<dbReference type="SUPFAM" id="SSF56219">
    <property type="entry name" value="DNase I-like"/>
    <property type="match status" value="1"/>
</dbReference>
<feature type="domain" description="Endonuclease/exonuclease/phosphatase" evidence="1">
    <location>
        <begin position="36"/>
        <end position="349"/>
    </location>
</feature>
<keyword evidence="3" id="KW-1185">Reference proteome</keyword>
<keyword evidence="2" id="KW-0378">Hydrolase</keyword>
<dbReference type="eggNOG" id="COG0708">
    <property type="taxonomic scope" value="Bacteria"/>
</dbReference>
<proteinExistence type="predicted"/>
<keyword evidence="2" id="KW-0269">Exonuclease</keyword>
<evidence type="ECO:0000259" key="1">
    <source>
        <dbReference type="Pfam" id="PF03372"/>
    </source>
</evidence>
<accession>A0A069QM23</accession>
<protein>
    <submittedName>
        <fullName evidence="2">Endonuclease/exonuclease/phosphatase family protein</fullName>
    </submittedName>
</protein>
<keyword evidence="2" id="KW-0255">Endonuclease</keyword>
<gene>
    <name evidence="2" type="ORF">HMPREF1991_00856</name>
</gene>
<dbReference type="PANTHER" id="PTHR41349:SF1">
    <property type="entry name" value="PROTEIN CBG08683"/>
    <property type="match status" value="1"/>
</dbReference>